<dbReference type="Proteomes" id="UP000708208">
    <property type="component" value="Unassembled WGS sequence"/>
</dbReference>
<dbReference type="OrthoDB" id="10030336at2759"/>
<dbReference type="AlphaFoldDB" id="A0A8J2P477"/>
<reference evidence="2" key="1">
    <citation type="submission" date="2021-06" db="EMBL/GenBank/DDBJ databases">
        <authorList>
            <person name="Hodson N. C."/>
            <person name="Mongue J. A."/>
            <person name="Jaron S. K."/>
        </authorList>
    </citation>
    <scope>NUCLEOTIDE SEQUENCE</scope>
</reference>
<protein>
    <submittedName>
        <fullName evidence="2">Uncharacterized protein</fullName>
    </submittedName>
</protein>
<comment type="caution">
    <text evidence="2">The sequence shown here is derived from an EMBL/GenBank/DDBJ whole genome shotgun (WGS) entry which is preliminary data.</text>
</comment>
<feature type="non-terminal residue" evidence="2">
    <location>
        <position position="1"/>
    </location>
</feature>
<proteinExistence type="predicted"/>
<organism evidence="2 3">
    <name type="scientific">Allacma fusca</name>
    <dbReference type="NCBI Taxonomy" id="39272"/>
    <lineage>
        <taxon>Eukaryota</taxon>
        <taxon>Metazoa</taxon>
        <taxon>Ecdysozoa</taxon>
        <taxon>Arthropoda</taxon>
        <taxon>Hexapoda</taxon>
        <taxon>Collembola</taxon>
        <taxon>Symphypleona</taxon>
        <taxon>Sminthuridae</taxon>
        <taxon>Allacma</taxon>
    </lineage>
</organism>
<evidence type="ECO:0000313" key="3">
    <source>
        <dbReference type="Proteomes" id="UP000708208"/>
    </source>
</evidence>
<evidence type="ECO:0000256" key="1">
    <source>
        <dbReference type="SAM" id="MobiDB-lite"/>
    </source>
</evidence>
<evidence type="ECO:0000313" key="2">
    <source>
        <dbReference type="EMBL" id="CAG7815036.1"/>
    </source>
</evidence>
<feature type="compositionally biased region" description="Low complexity" evidence="1">
    <location>
        <begin position="65"/>
        <end position="76"/>
    </location>
</feature>
<feature type="region of interest" description="Disordered" evidence="1">
    <location>
        <begin position="65"/>
        <end position="166"/>
    </location>
</feature>
<gene>
    <name evidence="2" type="ORF">AFUS01_LOCUS25741</name>
</gene>
<feature type="compositionally biased region" description="Polar residues" evidence="1">
    <location>
        <begin position="121"/>
        <end position="140"/>
    </location>
</feature>
<feature type="compositionally biased region" description="Basic and acidic residues" evidence="1">
    <location>
        <begin position="141"/>
        <end position="156"/>
    </location>
</feature>
<sequence>VLTSFQEIDALRRQNAALLETILYENNRMSYPHYFIYPPPPPTTPYNNSLYNNLLINNPHIPYQTPQTNSNSSSPSKFYEDFNTIFNRPPPASTSAPNVDVGASSIMKPMDNPNSRFLFEPQSSSGSGRKPNNNNGVQRSVSEKVNHRSELMREVQRSVWARHTTK</sequence>
<accession>A0A8J2P477</accession>
<name>A0A8J2P477_9HEXA</name>
<keyword evidence="3" id="KW-1185">Reference proteome</keyword>
<dbReference type="EMBL" id="CAJVCH010333858">
    <property type="protein sequence ID" value="CAG7815036.1"/>
    <property type="molecule type" value="Genomic_DNA"/>
</dbReference>